<evidence type="ECO:0000256" key="9">
    <source>
        <dbReference type="ARBA" id="ARBA00022989"/>
    </source>
</evidence>
<keyword evidence="4" id="KW-1003">Cell membrane</keyword>
<keyword evidence="16" id="KW-1185">Reference proteome</keyword>
<dbReference type="EMBL" id="APNK01000044">
    <property type="protein sequence ID" value="KEZ75963.1"/>
    <property type="molecule type" value="Genomic_DNA"/>
</dbReference>
<evidence type="ECO:0000256" key="2">
    <source>
        <dbReference type="ARBA" id="ARBA00004651"/>
    </source>
</evidence>
<feature type="domain" description="Cytochrome b561 bacterial/Ni-hydrogenase" evidence="14">
    <location>
        <begin position="9"/>
        <end position="177"/>
    </location>
</feature>
<dbReference type="InterPro" id="IPR011577">
    <property type="entry name" value="Cyt_b561_bac/Ni-Hgenase"/>
</dbReference>
<feature type="transmembrane region" description="Helical" evidence="13">
    <location>
        <begin position="90"/>
        <end position="110"/>
    </location>
</feature>
<protein>
    <submittedName>
        <fullName evidence="15">Cytochrome b561</fullName>
    </submittedName>
</protein>
<sequence>MNTVPSSQHYHPAIKTFHWLVAVLVFVVWPLGFLLGMVKSGFHNDFFFWHASLGFTIFWLMLAWLCVRFLADTPPKPSDMPAWQAAFAHLNQWLLYLSLISQPLIGFLLASAHHGTFFWFGVIPIPSPLGQATGIAPTLAELHEFFAWVILVLVGLHICGALYHRIIRRDETLSRMT</sequence>
<evidence type="ECO:0000256" key="10">
    <source>
        <dbReference type="ARBA" id="ARBA00023004"/>
    </source>
</evidence>
<dbReference type="SUPFAM" id="SSF81342">
    <property type="entry name" value="Transmembrane di-heme cytochromes"/>
    <property type="match status" value="1"/>
</dbReference>
<evidence type="ECO:0000256" key="11">
    <source>
        <dbReference type="ARBA" id="ARBA00023136"/>
    </source>
</evidence>
<dbReference type="GO" id="GO:0046872">
    <property type="term" value="F:metal ion binding"/>
    <property type="evidence" value="ECO:0007669"/>
    <property type="project" value="UniProtKB-KW"/>
</dbReference>
<evidence type="ECO:0000256" key="12">
    <source>
        <dbReference type="ARBA" id="ARBA00037975"/>
    </source>
</evidence>
<dbReference type="OrthoDB" id="8589936at2"/>
<keyword evidence="10" id="KW-0408">Iron</keyword>
<organism evidence="15 16">
    <name type="scientific">Salinisphaera hydrothermalis (strain C41B8)</name>
    <dbReference type="NCBI Taxonomy" id="1304275"/>
    <lineage>
        <taxon>Bacteria</taxon>
        <taxon>Pseudomonadati</taxon>
        <taxon>Pseudomonadota</taxon>
        <taxon>Gammaproteobacteria</taxon>
        <taxon>Salinisphaerales</taxon>
        <taxon>Salinisphaeraceae</taxon>
        <taxon>Salinisphaera</taxon>
    </lineage>
</organism>
<dbReference type="PANTHER" id="PTHR30529:SF1">
    <property type="entry name" value="CYTOCHROME B561 HOMOLOG 2"/>
    <property type="match status" value="1"/>
</dbReference>
<keyword evidence="11 13" id="KW-0472">Membrane</keyword>
<evidence type="ECO:0000256" key="7">
    <source>
        <dbReference type="ARBA" id="ARBA00022723"/>
    </source>
</evidence>
<reference evidence="15 16" key="1">
    <citation type="submission" date="2013-03" db="EMBL/GenBank/DDBJ databases">
        <title>Salinisphaera hydrothermalis C41B8 Genome Sequencing.</title>
        <authorList>
            <person name="Li C."/>
            <person name="Lai Q."/>
            <person name="Shao Z."/>
        </authorList>
    </citation>
    <scope>NUCLEOTIDE SEQUENCE [LARGE SCALE GENOMIC DNA]</scope>
    <source>
        <strain evidence="15 16">C41B8</strain>
    </source>
</reference>
<keyword evidence="8" id="KW-0249">Electron transport</keyword>
<dbReference type="AlphaFoldDB" id="A0A084IGX9"/>
<evidence type="ECO:0000259" key="14">
    <source>
        <dbReference type="Pfam" id="PF01292"/>
    </source>
</evidence>
<dbReference type="GO" id="GO:0005886">
    <property type="term" value="C:plasma membrane"/>
    <property type="evidence" value="ECO:0007669"/>
    <property type="project" value="UniProtKB-SubCell"/>
</dbReference>
<name>A0A084IGX9_SALHC</name>
<evidence type="ECO:0000313" key="16">
    <source>
        <dbReference type="Proteomes" id="UP000028302"/>
    </source>
</evidence>
<evidence type="ECO:0000256" key="3">
    <source>
        <dbReference type="ARBA" id="ARBA00022448"/>
    </source>
</evidence>
<comment type="cofactor">
    <cofactor evidence="1">
        <name>heme b</name>
        <dbReference type="ChEBI" id="CHEBI:60344"/>
    </cofactor>
</comment>
<proteinExistence type="inferred from homology"/>
<feature type="transmembrane region" description="Helical" evidence="13">
    <location>
        <begin position="145"/>
        <end position="166"/>
    </location>
</feature>
<keyword evidence="3" id="KW-0813">Transport</keyword>
<comment type="caution">
    <text evidence="15">The sequence shown here is derived from an EMBL/GenBank/DDBJ whole genome shotgun (WGS) entry which is preliminary data.</text>
</comment>
<evidence type="ECO:0000256" key="8">
    <source>
        <dbReference type="ARBA" id="ARBA00022982"/>
    </source>
</evidence>
<evidence type="ECO:0000313" key="15">
    <source>
        <dbReference type="EMBL" id="KEZ75963.1"/>
    </source>
</evidence>
<gene>
    <name evidence="15" type="ORF">C41B8_17336</name>
</gene>
<feature type="transmembrane region" description="Helical" evidence="13">
    <location>
        <begin position="47"/>
        <end position="70"/>
    </location>
</feature>
<accession>A0A084IGX9</accession>
<evidence type="ECO:0000256" key="5">
    <source>
        <dbReference type="ARBA" id="ARBA00022617"/>
    </source>
</evidence>
<dbReference type="GO" id="GO:0009055">
    <property type="term" value="F:electron transfer activity"/>
    <property type="evidence" value="ECO:0007669"/>
    <property type="project" value="InterPro"/>
</dbReference>
<keyword evidence="7" id="KW-0479">Metal-binding</keyword>
<feature type="transmembrane region" description="Helical" evidence="13">
    <location>
        <begin position="16"/>
        <end position="35"/>
    </location>
</feature>
<dbReference type="STRING" id="1304275.C41B8_17336"/>
<dbReference type="GO" id="GO:0020037">
    <property type="term" value="F:heme binding"/>
    <property type="evidence" value="ECO:0007669"/>
    <property type="project" value="TreeGrafter"/>
</dbReference>
<dbReference type="Pfam" id="PF01292">
    <property type="entry name" value="Ni_hydr_CYTB"/>
    <property type="match status" value="1"/>
</dbReference>
<evidence type="ECO:0000256" key="13">
    <source>
        <dbReference type="SAM" id="Phobius"/>
    </source>
</evidence>
<evidence type="ECO:0000256" key="6">
    <source>
        <dbReference type="ARBA" id="ARBA00022692"/>
    </source>
</evidence>
<comment type="subcellular location">
    <subcellularLocation>
        <location evidence="2">Cell membrane</location>
        <topology evidence="2">Multi-pass membrane protein</topology>
    </subcellularLocation>
</comment>
<keyword evidence="9 13" id="KW-1133">Transmembrane helix</keyword>
<dbReference type="RefSeq" id="WP_037341149.1">
    <property type="nucleotide sequence ID" value="NZ_APNK01000044.1"/>
</dbReference>
<dbReference type="InterPro" id="IPR016174">
    <property type="entry name" value="Di-haem_cyt_TM"/>
</dbReference>
<dbReference type="InterPro" id="IPR052168">
    <property type="entry name" value="Cytochrome_b561_oxidase"/>
</dbReference>
<comment type="similarity">
    <text evidence="12">Belongs to the cytochrome b561 family.</text>
</comment>
<keyword evidence="5" id="KW-0349">Heme</keyword>
<dbReference type="GO" id="GO:0022904">
    <property type="term" value="P:respiratory electron transport chain"/>
    <property type="evidence" value="ECO:0007669"/>
    <property type="project" value="InterPro"/>
</dbReference>
<evidence type="ECO:0000256" key="4">
    <source>
        <dbReference type="ARBA" id="ARBA00022475"/>
    </source>
</evidence>
<dbReference type="eggNOG" id="COG3038">
    <property type="taxonomic scope" value="Bacteria"/>
</dbReference>
<keyword evidence="6 13" id="KW-0812">Transmembrane</keyword>
<evidence type="ECO:0000256" key="1">
    <source>
        <dbReference type="ARBA" id="ARBA00001970"/>
    </source>
</evidence>
<dbReference type="PANTHER" id="PTHR30529">
    <property type="entry name" value="CYTOCHROME B561"/>
    <property type="match status" value="1"/>
</dbReference>
<dbReference type="Proteomes" id="UP000028302">
    <property type="component" value="Unassembled WGS sequence"/>
</dbReference>